<dbReference type="Pfam" id="PF00296">
    <property type="entry name" value="Bac_luciferase"/>
    <property type="match status" value="1"/>
</dbReference>
<keyword evidence="1" id="KW-0560">Oxidoreductase</keyword>
<evidence type="ECO:0000313" key="5">
    <source>
        <dbReference type="Proteomes" id="UP000339690"/>
    </source>
</evidence>
<sequence length="346" mass="39159">MEFGVYSLSEILENPKTKQTLTAKERVDMLVEMARYADQIGLDLFGVGEHHRLDYAVSSPQMLLSAISQQTSKIKLTALTSLLNTADPVRLFEDFATLDLLSGGRVEFTAGRGAFVESFPLFGYSEKHYDELFDEHLHLFLQLNQQEKVTWEGRYRPPLQAAEIAPRPLQNKLPLSIGVGGTIESAERAGRNGCGLTVVMIGGTAKKYQRLVQHYHEVYQGERPVVAIAGHTMIRETELELEQDFYPYYANYWKHLTKQGIGGAMGAARTDLEFITSKESTLFVGTPEQIVEKIIYQHQLFHHDRYHAQVDFGGQPIESIKQTMDLLVNQVIPEVNRRLKDSNKVD</sequence>
<accession>A0A5Q2TKJ3</accession>
<organism evidence="4 5">
    <name type="scientific">Gracilibacillus salitolerans</name>
    <dbReference type="NCBI Taxonomy" id="2663022"/>
    <lineage>
        <taxon>Bacteria</taxon>
        <taxon>Bacillati</taxon>
        <taxon>Bacillota</taxon>
        <taxon>Bacilli</taxon>
        <taxon>Bacillales</taxon>
        <taxon>Bacillaceae</taxon>
        <taxon>Gracilibacillus</taxon>
    </lineage>
</organism>
<proteinExistence type="predicted"/>
<dbReference type="KEGG" id="grc:GI584_16055"/>
<dbReference type="InterPro" id="IPR036661">
    <property type="entry name" value="Luciferase-like_sf"/>
</dbReference>
<dbReference type="SUPFAM" id="SSF51679">
    <property type="entry name" value="Bacterial luciferase-like"/>
    <property type="match status" value="1"/>
</dbReference>
<reference evidence="4 5" key="1">
    <citation type="submission" date="2019-11" db="EMBL/GenBank/DDBJ databases">
        <title>Gracilibacillus salitolerans sp. nov., a moderate halophile isolated from a saline soil in northwest China.</title>
        <authorList>
            <person name="Gan L."/>
        </authorList>
    </citation>
    <scope>NUCLEOTIDE SEQUENCE [LARGE SCALE GENOMIC DNA]</scope>
    <source>
        <strain evidence="4 5">SCU50</strain>
    </source>
</reference>
<dbReference type="RefSeq" id="WP_153791831.1">
    <property type="nucleotide sequence ID" value="NZ_CP045915.1"/>
</dbReference>
<dbReference type="Proteomes" id="UP000339690">
    <property type="component" value="Chromosome"/>
</dbReference>
<dbReference type="AlphaFoldDB" id="A0A5Q2TKJ3"/>
<dbReference type="GO" id="GO:0004497">
    <property type="term" value="F:monooxygenase activity"/>
    <property type="evidence" value="ECO:0007669"/>
    <property type="project" value="UniProtKB-KW"/>
</dbReference>
<dbReference type="Gene3D" id="3.20.20.30">
    <property type="entry name" value="Luciferase-like domain"/>
    <property type="match status" value="1"/>
</dbReference>
<evidence type="ECO:0000256" key="2">
    <source>
        <dbReference type="ARBA" id="ARBA00023033"/>
    </source>
</evidence>
<dbReference type="InterPro" id="IPR011251">
    <property type="entry name" value="Luciferase-like_dom"/>
</dbReference>
<dbReference type="GO" id="GO:0005829">
    <property type="term" value="C:cytosol"/>
    <property type="evidence" value="ECO:0007669"/>
    <property type="project" value="TreeGrafter"/>
</dbReference>
<dbReference type="GO" id="GO:0016705">
    <property type="term" value="F:oxidoreductase activity, acting on paired donors, with incorporation or reduction of molecular oxygen"/>
    <property type="evidence" value="ECO:0007669"/>
    <property type="project" value="InterPro"/>
</dbReference>
<dbReference type="InterPro" id="IPR050766">
    <property type="entry name" value="Bact_Lucif_Oxidored"/>
</dbReference>
<evidence type="ECO:0000256" key="1">
    <source>
        <dbReference type="ARBA" id="ARBA00023002"/>
    </source>
</evidence>
<evidence type="ECO:0000313" key="4">
    <source>
        <dbReference type="EMBL" id="QGH35469.1"/>
    </source>
</evidence>
<dbReference type="PANTHER" id="PTHR30137:SF8">
    <property type="entry name" value="BLR5498 PROTEIN"/>
    <property type="match status" value="1"/>
</dbReference>
<keyword evidence="2" id="KW-0503">Monooxygenase</keyword>
<name>A0A5Q2TKJ3_9BACI</name>
<gene>
    <name evidence="4" type="ORF">GI584_16055</name>
</gene>
<evidence type="ECO:0000259" key="3">
    <source>
        <dbReference type="Pfam" id="PF00296"/>
    </source>
</evidence>
<dbReference type="EMBL" id="CP045915">
    <property type="protein sequence ID" value="QGH35469.1"/>
    <property type="molecule type" value="Genomic_DNA"/>
</dbReference>
<feature type="domain" description="Luciferase-like" evidence="3">
    <location>
        <begin position="1"/>
        <end position="300"/>
    </location>
</feature>
<keyword evidence="5" id="KW-1185">Reference proteome</keyword>
<protein>
    <submittedName>
        <fullName evidence="4">LLM class flavin-dependent oxidoreductase</fullName>
    </submittedName>
</protein>
<dbReference type="PANTHER" id="PTHR30137">
    <property type="entry name" value="LUCIFERASE-LIKE MONOOXYGENASE"/>
    <property type="match status" value="1"/>
</dbReference>